<dbReference type="InterPro" id="IPR052557">
    <property type="entry name" value="CAP/Cytokinesis_protein"/>
</dbReference>
<keyword evidence="3" id="KW-1185">Reference proteome</keyword>
<dbReference type="SUPFAM" id="SSF54001">
    <property type="entry name" value="Cysteine proteinases"/>
    <property type="match status" value="1"/>
</dbReference>
<feature type="domain" description="Transglutaminase-like" evidence="1">
    <location>
        <begin position="168"/>
        <end position="224"/>
    </location>
</feature>
<name>A0ABQ1EBS5_9CLOT</name>
<dbReference type="EMBL" id="BMBA01000002">
    <property type="protein sequence ID" value="GFZ32255.1"/>
    <property type="molecule type" value="Genomic_DNA"/>
</dbReference>
<accession>A0ABQ1EBS5</accession>
<reference evidence="2 3" key="1">
    <citation type="journal article" date="2021" name="Int. J. Syst. Evol. Microbiol.">
        <title>Clostridium zeae sp. nov., isolated from corn silage.</title>
        <authorList>
            <person name="Kobayashi H."/>
            <person name="Tanizawa Y."/>
            <person name="Yagura M."/>
            <person name="Sakamoto M."/>
            <person name="Ohkuma M."/>
            <person name="Tohno M."/>
        </authorList>
    </citation>
    <scope>NUCLEOTIDE SEQUENCE [LARGE SCALE GENOMIC DNA]</scope>
    <source>
        <strain evidence="2 3">CSC2</strain>
    </source>
</reference>
<dbReference type="InterPro" id="IPR002931">
    <property type="entry name" value="Transglutaminase-like"/>
</dbReference>
<evidence type="ECO:0000313" key="3">
    <source>
        <dbReference type="Proteomes" id="UP000663802"/>
    </source>
</evidence>
<organism evidence="2 3">
    <name type="scientific">Clostridium zeae</name>
    <dbReference type="NCBI Taxonomy" id="2759022"/>
    <lineage>
        <taxon>Bacteria</taxon>
        <taxon>Bacillati</taxon>
        <taxon>Bacillota</taxon>
        <taxon>Clostridia</taxon>
        <taxon>Eubacteriales</taxon>
        <taxon>Clostridiaceae</taxon>
        <taxon>Clostridium</taxon>
    </lineage>
</organism>
<evidence type="ECO:0000259" key="1">
    <source>
        <dbReference type="SMART" id="SM00460"/>
    </source>
</evidence>
<dbReference type="SMART" id="SM00460">
    <property type="entry name" value="TGc"/>
    <property type="match status" value="1"/>
</dbReference>
<proteinExistence type="predicted"/>
<gene>
    <name evidence="2" type="ORF">CSC2_27810</name>
</gene>
<dbReference type="RefSeq" id="WP_206870513.1">
    <property type="nucleotide sequence ID" value="NZ_BMBA01000002.1"/>
</dbReference>
<comment type="caution">
    <text evidence="2">The sequence shown here is derived from an EMBL/GenBank/DDBJ whole genome shotgun (WGS) entry which is preliminary data.</text>
</comment>
<dbReference type="PANTHER" id="PTHR46333">
    <property type="entry name" value="CYTOKINESIS PROTEIN 3"/>
    <property type="match status" value="1"/>
</dbReference>
<protein>
    <recommendedName>
        <fullName evidence="1">Transglutaminase-like domain-containing protein</fullName>
    </recommendedName>
</protein>
<dbReference type="PANTHER" id="PTHR46333:SF2">
    <property type="entry name" value="CYTOKINESIS PROTEIN 3"/>
    <property type="match status" value="1"/>
</dbReference>
<evidence type="ECO:0000313" key="2">
    <source>
        <dbReference type="EMBL" id="GFZ32255.1"/>
    </source>
</evidence>
<dbReference type="Proteomes" id="UP000663802">
    <property type="component" value="Unassembled WGS sequence"/>
</dbReference>
<sequence>MRKYFEGNVIKLILFFCFYLCLHTLTANAKTFLPLNLQELQTKLDIAMHSRLATYNLSYIGDPSTIKVDVANIINNIYDKDDYLKYSCKSYRYTASAKGNIIAIKFTFNYWNTLTQDMYVENEVNKILTQIISPDMNSYEKEKAIHDWIVKNVQYDVSLINHSDFDALIYPYKTVCQGYSLLAYKMLNKVGIPTKIIEGVSRGEAHTWNLVNLDGIWYHLDITLDDPVPDLMNSINYDYYNLTDSQISVNHSWIKAYPPSKTDFSNSIKLKLTANDKNSAFYAQLFTDLGLIYLSDDYTVHNSIELKSKLLAAVKSRKNSINLRYLNSSLLSTDIEYALRDMPDITSYSYSKMDYSRTIQSNDVIFKLKINYFISPYLNSTDFPFTKPKLLAGSPINSAV</sequence>
<dbReference type="InterPro" id="IPR038765">
    <property type="entry name" value="Papain-like_cys_pep_sf"/>
</dbReference>
<dbReference type="Pfam" id="PF01841">
    <property type="entry name" value="Transglut_core"/>
    <property type="match status" value="1"/>
</dbReference>
<dbReference type="Gene3D" id="3.10.620.30">
    <property type="match status" value="1"/>
</dbReference>